<protein>
    <recommendedName>
        <fullName evidence="4">O-Antigen ligase</fullName>
    </recommendedName>
</protein>
<name>A0A1H4MD19_9FLAO</name>
<gene>
    <name evidence="2" type="ORF">SAMN05192540_1589</name>
</gene>
<dbReference type="AlphaFoldDB" id="A0A1H4MD19"/>
<feature type="transmembrane region" description="Helical" evidence="1">
    <location>
        <begin position="363"/>
        <end position="392"/>
    </location>
</feature>
<evidence type="ECO:0000313" key="3">
    <source>
        <dbReference type="Proteomes" id="UP000183038"/>
    </source>
</evidence>
<feature type="transmembrane region" description="Helical" evidence="1">
    <location>
        <begin position="28"/>
        <end position="43"/>
    </location>
</feature>
<evidence type="ECO:0000313" key="2">
    <source>
        <dbReference type="EMBL" id="SEB80425.1"/>
    </source>
</evidence>
<feature type="transmembrane region" description="Helical" evidence="1">
    <location>
        <begin position="201"/>
        <end position="225"/>
    </location>
</feature>
<organism evidence="2 3">
    <name type="scientific">Maribacter dokdonensis</name>
    <dbReference type="NCBI Taxonomy" id="320912"/>
    <lineage>
        <taxon>Bacteria</taxon>
        <taxon>Pseudomonadati</taxon>
        <taxon>Bacteroidota</taxon>
        <taxon>Flavobacteriia</taxon>
        <taxon>Flavobacteriales</taxon>
        <taxon>Flavobacteriaceae</taxon>
        <taxon>Maribacter</taxon>
    </lineage>
</organism>
<reference evidence="2 3" key="1">
    <citation type="submission" date="2016-10" db="EMBL/GenBank/DDBJ databases">
        <authorList>
            <person name="de Groot N.N."/>
        </authorList>
    </citation>
    <scope>NUCLEOTIDE SEQUENCE [LARGE SCALE GENOMIC DNA]</scope>
    <source>
        <strain evidence="2 3">MAR_2009_71</strain>
    </source>
</reference>
<feature type="transmembrane region" description="Helical" evidence="1">
    <location>
        <begin position="334"/>
        <end position="351"/>
    </location>
</feature>
<sequence>MNIYYLVVLLFLLFSSKANFLVDYNSAWFGLEVFMIIVAFRLKKVKKRDIQYFLTCLAVYFLYITVRFKLNKLPADYFTSDVFYFFKFAFTAYLFCVILREKALYYLVKVISHLAIVSLVFYSIQLFQNGAIVKAIGTTFESLTVDDGSFRYTNFVFFTFDDIHYYRNSGFCWEPGAFGSFLTLALMFNFLINDFKLNKEALIITLAILTTVSTTAYLGVFLLFFLRYRVLNRGSKIAIIIFAVIFALAIPNVPFLGEKVVEIYEQDIRDLKELEQLSVYYEDVERQIPLNRFASVIFLYEQFNWKLFLGVSNQYDEYYINEFNVNISNGIMDFITKFGVVGLMVLLYRYGKLCWGYLRKTEYVCYSILILLILSFGEPILMLPICVIFIFLPTFKKQDFTALSFDYRSKYLPLKRPNTI</sequence>
<dbReference type="EMBL" id="FNTB01000001">
    <property type="protein sequence ID" value="SEB80425.1"/>
    <property type="molecule type" value="Genomic_DNA"/>
</dbReference>
<dbReference type="RefSeq" id="WP_074671673.1">
    <property type="nucleotide sequence ID" value="NZ_FNTB01000001.1"/>
</dbReference>
<feature type="transmembrane region" description="Helical" evidence="1">
    <location>
        <begin position="237"/>
        <end position="257"/>
    </location>
</feature>
<dbReference type="OrthoDB" id="834927at2"/>
<evidence type="ECO:0008006" key="4">
    <source>
        <dbReference type="Google" id="ProtNLM"/>
    </source>
</evidence>
<dbReference type="Proteomes" id="UP000183038">
    <property type="component" value="Unassembled WGS sequence"/>
</dbReference>
<feature type="transmembrane region" description="Helical" evidence="1">
    <location>
        <begin position="82"/>
        <end position="99"/>
    </location>
</feature>
<evidence type="ECO:0000256" key="1">
    <source>
        <dbReference type="SAM" id="Phobius"/>
    </source>
</evidence>
<keyword evidence="1" id="KW-1133">Transmembrane helix</keyword>
<keyword evidence="1" id="KW-0812">Transmembrane</keyword>
<accession>A0A1H4MD19</accession>
<feature type="transmembrane region" description="Helical" evidence="1">
    <location>
        <begin position="50"/>
        <end position="70"/>
    </location>
</feature>
<keyword evidence="1" id="KW-0472">Membrane</keyword>
<proteinExistence type="predicted"/>